<feature type="transmembrane region" description="Helical" evidence="2">
    <location>
        <begin position="12"/>
        <end position="32"/>
    </location>
</feature>
<dbReference type="Proteomes" id="UP000179283">
    <property type="component" value="Unassembled WGS sequence"/>
</dbReference>
<keyword evidence="2" id="KW-1133">Transmembrane helix</keyword>
<evidence type="ECO:0008006" key="5">
    <source>
        <dbReference type="Google" id="ProtNLM"/>
    </source>
</evidence>
<reference evidence="3 4" key="1">
    <citation type="journal article" date="2016" name="Nat. Commun.">
        <title>Thousands of microbial genomes shed light on interconnected biogeochemical processes in an aquifer system.</title>
        <authorList>
            <person name="Anantharaman K."/>
            <person name="Brown C.T."/>
            <person name="Hug L.A."/>
            <person name="Sharon I."/>
            <person name="Castelle C.J."/>
            <person name="Probst A.J."/>
            <person name="Thomas B.C."/>
            <person name="Singh A."/>
            <person name="Wilkins M.J."/>
            <person name="Karaoz U."/>
            <person name="Brodie E.L."/>
            <person name="Williams K.H."/>
            <person name="Hubbard S.S."/>
            <person name="Banfield J.F."/>
        </authorList>
    </citation>
    <scope>NUCLEOTIDE SEQUENCE [LARGE SCALE GENOMIC DNA]</scope>
</reference>
<organism evidence="3 4">
    <name type="scientific">Candidatus Zambryskibacteria bacterium RIFCSPLOWO2_01_FULL_43_17</name>
    <dbReference type="NCBI Taxonomy" id="1802760"/>
    <lineage>
        <taxon>Bacteria</taxon>
        <taxon>Candidatus Zambryskiibacteriota</taxon>
    </lineage>
</organism>
<evidence type="ECO:0000256" key="2">
    <source>
        <dbReference type="SAM" id="Phobius"/>
    </source>
</evidence>
<name>A0A1G2U7C3_9BACT</name>
<dbReference type="EMBL" id="MHWD01000003">
    <property type="protein sequence ID" value="OHB04842.1"/>
    <property type="molecule type" value="Genomic_DNA"/>
</dbReference>
<gene>
    <name evidence="3" type="ORF">A2920_00620</name>
</gene>
<accession>A0A1G2U7C3</accession>
<keyword evidence="2" id="KW-0812">Transmembrane</keyword>
<feature type="region of interest" description="Disordered" evidence="1">
    <location>
        <begin position="34"/>
        <end position="53"/>
    </location>
</feature>
<evidence type="ECO:0000313" key="4">
    <source>
        <dbReference type="Proteomes" id="UP000179283"/>
    </source>
</evidence>
<evidence type="ECO:0000313" key="3">
    <source>
        <dbReference type="EMBL" id="OHB04842.1"/>
    </source>
</evidence>
<keyword evidence="2" id="KW-0472">Membrane</keyword>
<comment type="caution">
    <text evidence="3">The sequence shown here is derived from an EMBL/GenBank/DDBJ whole genome shotgun (WGS) entry which is preliminary data.</text>
</comment>
<dbReference type="AlphaFoldDB" id="A0A1G2U7C3"/>
<protein>
    <recommendedName>
        <fullName evidence="5">LTD domain-containing protein</fullName>
    </recommendedName>
</protein>
<sequence length="321" mass="35225">MASGLDNDNVFLAGLIGLVIFAVLGALGGDMGDGGSDSARRSGSQNNLVESKASQSAIQSNYLESPWKDKVTISKGSASSEYQPYKEYIILQPRSLKNGETINISGWSLVNGAGARLYQLNDTLVSGVSGRAYIPQGTRVFLTTGQNFLSPITLGAGYRAIVVTGDVPNKSPFAVTSFQVNKCSGYIEKMDDYHFFPSVSTSSCPDPSNEEGVERLENSCYKFVNSLQRCHTPEFPERTLVKGNWETGYVDGVGGLSNQCKTFIKTHYSYGSCVALHGADDDFFKKEWRIFLNQPWEMYAKERETITLLDAQGRLVDTLEY</sequence>
<evidence type="ECO:0000256" key="1">
    <source>
        <dbReference type="SAM" id="MobiDB-lite"/>
    </source>
</evidence>
<proteinExistence type="predicted"/>